<organism evidence="3 4">
    <name type="scientific">Acholeplasma brassicae</name>
    <dbReference type="NCBI Taxonomy" id="61635"/>
    <lineage>
        <taxon>Bacteria</taxon>
        <taxon>Bacillati</taxon>
        <taxon>Mycoplasmatota</taxon>
        <taxon>Mollicutes</taxon>
        <taxon>Acholeplasmatales</taxon>
        <taxon>Acholeplasmataceae</taxon>
        <taxon>Acholeplasma</taxon>
    </lineage>
</organism>
<feature type="domain" description="VanZ-like" evidence="2">
    <location>
        <begin position="8"/>
        <end position="138"/>
    </location>
</feature>
<dbReference type="AlphaFoldDB" id="U4KMA2"/>
<protein>
    <submittedName>
        <fullName evidence="3">VanZ like family protein</fullName>
    </submittedName>
</protein>
<dbReference type="Proteomes" id="UP000032737">
    <property type="component" value="Chromosome"/>
</dbReference>
<reference evidence="3 4" key="1">
    <citation type="journal article" date="2013" name="J. Mol. Microbiol. Biotechnol.">
        <title>Analysis of the Complete Genomes of Acholeplasma brassicae , A. palmae and A. laidlawii and Their Comparison to the Obligate Parasites from ' Candidatus Phytoplasma'.</title>
        <authorList>
            <person name="Kube M."/>
            <person name="Siewert C."/>
            <person name="Migdoll A.M."/>
            <person name="Duduk B."/>
            <person name="Holz S."/>
            <person name="Rabus R."/>
            <person name="Seemuller E."/>
            <person name="Mitrovic J."/>
            <person name="Muller I."/>
            <person name="Buttner C."/>
            <person name="Reinhardt R."/>
        </authorList>
    </citation>
    <scope>NUCLEOTIDE SEQUENCE [LARGE SCALE GENOMIC DNA]</scope>
    <source>
        <strain evidence="4">0502</strain>
    </source>
</reference>
<dbReference type="RefSeq" id="WP_030004047.1">
    <property type="nucleotide sequence ID" value="NC_022549.1"/>
</dbReference>
<keyword evidence="1" id="KW-1133">Transmembrane helix</keyword>
<accession>U4KMA2</accession>
<dbReference type="STRING" id="61635.BN85301640"/>
<feature type="transmembrane region" description="Helical" evidence="1">
    <location>
        <begin position="63"/>
        <end position="81"/>
    </location>
</feature>
<sequence length="154" mass="17777">MKKRRTWLIIALFWSGFIFYNSLMPASVSSSQSGLIRDLIYPIITKVGIPIELPDLEFIIRKLAHFFVFFVFSILWFIYFMCSLSSKKTIKHVIGLGLLQAIIDETIQLFADGRSGEVRDVLIDFSGVLFGLLLSLIIRLLFKWINTRQLLSKK</sequence>
<keyword evidence="1" id="KW-0812">Transmembrane</keyword>
<evidence type="ECO:0000256" key="1">
    <source>
        <dbReference type="SAM" id="Phobius"/>
    </source>
</evidence>
<dbReference type="OrthoDB" id="982143at2"/>
<dbReference type="KEGG" id="abra:BN85301640"/>
<feature type="transmembrane region" description="Helical" evidence="1">
    <location>
        <begin position="123"/>
        <end position="142"/>
    </location>
</feature>
<proteinExistence type="predicted"/>
<dbReference type="EMBL" id="FO681348">
    <property type="protein sequence ID" value="CCV65185.1"/>
    <property type="molecule type" value="Genomic_DNA"/>
</dbReference>
<feature type="transmembrane region" description="Helical" evidence="1">
    <location>
        <begin position="93"/>
        <end position="111"/>
    </location>
</feature>
<evidence type="ECO:0000313" key="4">
    <source>
        <dbReference type="Proteomes" id="UP000032737"/>
    </source>
</evidence>
<dbReference type="HOGENOM" id="CLU_096028_0_2_14"/>
<dbReference type="NCBIfam" id="NF037970">
    <property type="entry name" value="vanZ_1"/>
    <property type="match status" value="1"/>
</dbReference>
<name>U4KMA2_9MOLU</name>
<keyword evidence="1" id="KW-0472">Membrane</keyword>
<gene>
    <name evidence="3" type="ORF">BN85301640</name>
</gene>
<dbReference type="InterPro" id="IPR006976">
    <property type="entry name" value="VanZ-like"/>
</dbReference>
<dbReference type="Pfam" id="PF04892">
    <property type="entry name" value="VanZ"/>
    <property type="match status" value="1"/>
</dbReference>
<keyword evidence="4" id="KW-1185">Reference proteome</keyword>
<evidence type="ECO:0000313" key="3">
    <source>
        <dbReference type="EMBL" id="CCV65185.1"/>
    </source>
</evidence>
<evidence type="ECO:0000259" key="2">
    <source>
        <dbReference type="Pfam" id="PF04892"/>
    </source>
</evidence>